<keyword evidence="5 9" id="KW-0547">Nucleotide-binding</keyword>
<feature type="compositionally biased region" description="Basic and acidic residues" evidence="11">
    <location>
        <begin position="4972"/>
        <end position="5004"/>
    </location>
</feature>
<evidence type="ECO:0000256" key="1">
    <source>
        <dbReference type="ARBA" id="ARBA00004604"/>
    </source>
</evidence>
<feature type="compositionally biased region" description="Acidic residues" evidence="11">
    <location>
        <begin position="4936"/>
        <end position="4946"/>
    </location>
</feature>
<feature type="compositionally biased region" description="Basic and acidic residues" evidence="11">
    <location>
        <begin position="5105"/>
        <end position="5124"/>
    </location>
</feature>
<feature type="compositionally biased region" description="Acidic residues" evidence="11">
    <location>
        <begin position="5301"/>
        <end position="5314"/>
    </location>
</feature>
<feature type="compositionally biased region" description="Basic and acidic residues" evidence="11">
    <location>
        <begin position="4904"/>
        <end position="4921"/>
    </location>
</feature>
<comment type="similarity">
    <text evidence="3 9">Belongs to the midasin family.</text>
</comment>
<evidence type="ECO:0000256" key="10">
    <source>
        <dbReference type="SAM" id="Coils"/>
    </source>
</evidence>
<dbReference type="GO" id="GO:0000055">
    <property type="term" value="P:ribosomal large subunit export from nucleus"/>
    <property type="evidence" value="ECO:0007669"/>
    <property type="project" value="TreeGrafter"/>
</dbReference>
<dbReference type="GO" id="GO:0005524">
    <property type="term" value="F:ATP binding"/>
    <property type="evidence" value="ECO:0007669"/>
    <property type="project" value="UniProtKB-KW"/>
</dbReference>
<feature type="coiled-coil region" evidence="10">
    <location>
        <begin position="2336"/>
        <end position="2363"/>
    </location>
</feature>
<dbReference type="PIRSF" id="PIRSF010340">
    <property type="entry name" value="Midasin"/>
    <property type="match status" value="1"/>
</dbReference>
<keyword evidence="7 9" id="KW-0143">Chaperone</keyword>
<feature type="region of interest" description="Disordered" evidence="11">
    <location>
        <begin position="695"/>
        <end position="722"/>
    </location>
</feature>
<keyword evidence="10" id="KW-0175">Coiled coil</keyword>
<dbReference type="Gene3D" id="3.40.50.410">
    <property type="entry name" value="von Willebrand factor, type A domain"/>
    <property type="match status" value="1"/>
</dbReference>
<evidence type="ECO:0000256" key="8">
    <source>
        <dbReference type="ARBA" id="ARBA00023242"/>
    </source>
</evidence>
<evidence type="ECO:0000256" key="9">
    <source>
        <dbReference type="PIRNR" id="PIRNR010340"/>
    </source>
</evidence>
<feature type="compositionally biased region" description="Basic and acidic residues" evidence="11">
    <location>
        <begin position="5014"/>
        <end position="5024"/>
    </location>
</feature>
<feature type="domain" description="VWFA" evidence="12">
    <location>
        <begin position="5448"/>
        <end position="5642"/>
    </location>
</feature>
<dbReference type="FunFam" id="3.40.50.300:FF:001384">
    <property type="entry name" value="Midasin"/>
    <property type="match status" value="1"/>
</dbReference>
<feature type="compositionally biased region" description="Basic and acidic residues" evidence="11">
    <location>
        <begin position="4739"/>
        <end position="4748"/>
    </location>
</feature>
<comment type="function">
    <text evidence="9">Nuclear chaperone required for maturation and nuclear export of pre-60S ribosome subunits.</text>
</comment>
<evidence type="ECO:0000256" key="2">
    <source>
        <dbReference type="ARBA" id="ARBA00004642"/>
    </source>
</evidence>
<organism evidence="13">
    <name type="scientific">Bactrocera latifrons</name>
    <name type="common">Malaysian fruit fly</name>
    <name type="synonym">Chaetodacus latifrons</name>
    <dbReference type="NCBI Taxonomy" id="174628"/>
    <lineage>
        <taxon>Eukaryota</taxon>
        <taxon>Metazoa</taxon>
        <taxon>Ecdysozoa</taxon>
        <taxon>Arthropoda</taxon>
        <taxon>Hexapoda</taxon>
        <taxon>Insecta</taxon>
        <taxon>Pterygota</taxon>
        <taxon>Neoptera</taxon>
        <taxon>Endopterygota</taxon>
        <taxon>Diptera</taxon>
        <taxon>Brachycera</taxon>
        <taxon>Muscomorpha</taxon>
        <taxon>Tephritoidea</taxon>
        <taxon>Tephritidae</taxon>
        <taxon>Bactrocera</taxon>
        <taxon>Bactrocera</taxon>
    </lineage>
</organism>
<dbReference type="InterPro" id="IPR040848">
    <property type="entry name" value="AAA_lid_7"/>
</dbReference>
<dbReference type="SUPFAM" id="SSF52540">
    <property type="entry name" value="P-loop containing nucleoside triphosphate hydrolases"/>
    <property type="match status" value="6"/>
</dbReference>
<dbReference type="InterPro" id="IPR041190">
    <property type="entry name" value="Midasin_AAA_lid_5"/>
</dbReference>
<evidence type="ECO:0000259" key="12">
    <source>
        <dbReference type="PROSITE" id="PS50234"/>
    </source>
</evidence>
<feature type="compositionally biased region" description="Polar residues" evidence="11">
    <location>
        <begin position="5084"/>
        <end position="5102"/>
    </location>
</feature>
<dbReference type="InterPro" id="IPR003593">
    <property type="entry name" value="AAA+_ATPase"/>
</dbReference>
<dbReference type="PANTHER" id="PTHR48103:SF2">
    <property type="entry name" value="MIDASIN"/>
    <property type="match status" value="1"/>
</dbReference>
<dbReference type="GO" id="GO:0000027">
    <property type="term" value="P:ribosomal large subunit assembly"/>
    <property type="evidence" value="ECO:0007669"/>
    <property type="project" value="InterPro"/>
</dbReference>
<evidence type="ECO:0000256" key="5">
    <source>
        <dbReference type="ARBA" id="ARBA00022741"/>
    </source>
</evidence>
<dbReference type="EMBL" id="GDHF01017851">
    <property type="protein sequence ID" value="JAI34463.1"/>
    <property type="molecule type" value="Transcribed_RNA"/>
</dbReference>
<comment type="subcellular location">
    <subcellularLocation>
        <location evidence="1">Nucleus</location>
        <location evidence="1">Nucleolus</location>
    </subcellularLocation>
    <subcellularLocation>
        <location evidence="2">Nucleus</location>
        <location evidence="2">Nucleoplasm</location>
    </subcellularLocation>
</comment>
<dbReference type="FunFam" id="3.40.50.300:FF:000142">
    <property type="entry name" value="Midasin"/>
    <property type="match status" value="2"/>
</dbReference>
<evidence type="ECO:0000313" key="13">
    <source>
        <dbReference type="EMBL" id="JAI34463.1"/>
    </source>
</evidence>
<evidence type="ECO:0000256" key="6">
    <source>
        <dbReference type="ARBA" id="ARBA00022840"/>
    </source>
</evidence>
<name>A0A0K8V6V0_BACLA</name>
<dbReference type="GO" id="GO:0030687">
    <property type="term" value="C:preribosome, large subunit precursor"/>
    <property type="evidence" value="ECO:0007669"/>
    <property type="project" value="TreeGrafter"/>
</dbReference>
<dbReference type="Pfam" id="PF17867">
    <property type="entry name" value="AAA_lid_7"/>
    <property type="match status" value="3"/>
</dbReference>
<sequence>MDLSVNKIRRSIAQLREYLPSTQQSADDDRALLRFLNTKDPGEKDVEALFNYLSDHILEPRWTAAIATSFENVLLLLITRSIPYDEHIDESNYETYQKKCIALATMIRLSVDTNRYAISYFRNKPAPFQCPQLTDGTSSTKRSKNSTKLTSVDIVKCCYHLLCANPVFFKDLWNWSVFLEQFVDSKQSDLYQVYCNQIIAVLTNMSASQLQTMNAQLSPAAILQFDEEQNLRPTTKSSSFFLDSKPDKTITLKINSHLVAGMEGVLLPIFNKDNYEFYSTNDGLHDTIVKVDSTKVNLRSIALGIASAKAICLSGPVGCGKTTLVEYLARKTGRTCPKPSEIEQRKLRDSENQHINNGGITNGSDKVPVGNKRKHDTDVLNDFEQSLDANGINSNGFLRIQLGDQTDSKMLLGQYRCTDVPGEFVWLPGVLTQAVMNGYWLLLEDLDSATQDTYTILSSLLENNYLSVPGFRDCVKVEPGFQLFVTVRTNKSSTTAGQKSLFALLEKYLYTINILPLSRNELCKVVSTNYPKLATVANRIVDVFLTFSSGNHAAADNLRQQESGDKADTTEKYIALPFEQVSLSDIPNSGRSVSTRDLIKLCQRSNPVFSVTSMECAYFVFQNAVDVFCSYLPQGQEKTKLIVSIGAKLGIIQSRCEYFANDYKPEVFVNSNRIKVGRTELHARPLAESFGGDMDEFEEETNGEGPLAIKRQKLNDDDDDENPLTTIKRTLQASKNATFSFTRMASCILERIAVCVSHAEPVLLVGETGVGKTSSVQYLAQRTYHKLVVVNMNNQSDVSDLIGGFKPVDLTYVMTPLRCEFETLFRTTFNVDKNQIFLHKMEICYNQGNHLVIVKLMLTIINSVFGKAERNELRPKDIESLPRWQRLKVNVLKLHTQLSKSINISFAFIPGSLVNCIKNGDWILLDEINLASAEMLECLSTILEPDGSVVLLERGDFTPVKRHPDFRIFACMNPNTDVGKKDLPVGIRNRFTEFFVDELTTDVDLTLLISDYLKTTGIQRKSVASLVQLYKKLKLLSKLELNDGLGNRPVFSLRTLCRSLRICAKNLCGSVERNLYESFCMSFLTQLDPVSHNVVLHLIQQALLSNVKAVLNQSIPKPGENYLNFEGYWIQQGPKEPEEYNSYILTKSVKENLRDLARIISIGKLPVLLQGPTSAGKTSLIDYVARRSGNHCLRINNHEHTDLQEYIGTYVADATGKLSFKEGVLVQAMRNGYWIILDELNLASTDILEALNRVLDDNRELFIPETQTLVKAHPNFMLFATQNPPGLYGGRKTLSRAFKNRFIELHFSDIPREELEIILEKRCLIPPSYAKKMVMCMSDLQKNRKTTTKNVFTLRDLFRWGNRYTFADKQLLQDTQYDWNQHLVEEGYLVLSAKVRTDIEIEIIEETLYKNFRKRVDLSRLFDAQSSAETCSAVTRNIIDSIRAYKLRADIVWTRNMTRMAVLTAKALQFNEPVLLVGPTGCGKTTVCQLLASICGVQLRILNCHMHTEGADFLGGLRPCRESNDDSNTAKKLFEWADGPLILSMQEGSYFMADEISLAEDSVLERLNCILEPERTVLLAEKGGVGESDNPAEIVKDFVVQAKAGFQFLATMNPGGDFGKKELSPALRNRFTEIWCLPSDTKEDLIQIASNCMLESAQMASNTSKEEITKIASYLVEVVLYMRDVIEKFRYSIRDILAWANYIASNAHLTFAEKAIFGLETIFLDALELLPHESLAKVELLRRQIVEFAIKEAALILNERFTFDDLTEKRGTEVVHSFEKFGIKPFFISTNSDSNIGASKNFLFEAPTTKQNLFRLLSALSLRKPILLEGPPGVGKTSTVESIAAAIGYRIVRINLCEHTDLADLFGTDLPAEDNILDAAVIEGSAEDKAGFAGAFVWRDGPLLAALKADNTWILLDELNLAPQSVLEGLNAILDHRGEVYIPELNKTFTLNKQTRVFACQNPLKQGGGRKGLPQSFLNRFNKVYLRKLTTQDLLFVVNGKYEAYFEKLRARFVKLLTNCDVGGEANLFDLYQTISKGVPFDESSNGVGDTAPGIALDVTNRLVKFSETLDTGIGALEFGYRGGPFEINLRDVLRWCDLLVHPETEFIFQADSCSAATTPLDLFRKNFENFLLTLYERMKLVYYQRMRCDEDKRFIRNAFAEVFACDADQLNSISEDVSLYWTSEKIYLNDIVIDRSGDGQALRSLRGKDLCPIVLNSQREILKNMVECVRMGKPVLLCGPTDTGKTKLIDLLCTLSNQVCNTDTIDDSVTGSFQQIDLNRHLEEISQSVEAVLASQLRTMILERKSNAYKTAAELLHIWSAYSKESNAKLANNNATSMADELASFRKRIQRLNKAITALLELSNNGSTENRSPSYKDTLFQQQNRLNTLENHVRNADTLNTGGSFEWVDSKIVKSLKFGQYILLEHVNLCSSAVLDRLNPVFEPNGNLLISEKGVSANEGAEIVEKAPNFRAFLTIDPKNGELSRAMRNRCVELAIAKDTYSTDDMRLIVYKNGVRGMVAINCILDIHKRLMQSTPINNYNITHLTQFAFLTASYARIGYDMERAIYVSGMEVYVYSANTDLMGYGLAYYQNQLREIVLDETKKFGLLAPAAVVDEEILRDIVLPADELHALSLIKLQTEPLRSLLRYDERAQTALADVFAEFAKLDLITVDRQQIIRFCIYMLYECSTVNDVELRYLYLEKVLSAHPALNSLSKSLYGCIKHFSAHFESTLNELPWNNKLFSRIRAYASQPADVINHKSFCLSAQLVANLLLLSVPQSHTVNIGEADALSYSQIVAVDPVADRYENVLLQNLSHFITSLREVLSASLDYAHIDVETFSALVTAYLWYNRFLSITQEKLVVKKELNRRLLDRLVLHFKWLEKNLLQLLTKMLPNYCQLNADYNNSLQQISNYIVSIKQPLNLMRKIYNKHLTYFPPFYQEEQIQFHKLVRVLDQLLIVVPSYGSYTTELVLKKFLAQNSVSARRSRAIVNKCLEHRANANVKQINLQPSQGAQIPETLKSALLEFIKNTNESSDWTYEGLDELQAAIDALQSEIQSMEELEVARQPKEFELRLLSLREFYLTKALCGFGSSSTASYMQVSEFYCEEIPSLSSTTWHLIKVYNSGIYKHFEKVWRQLLSHLSSVTSVEEFQQLLSYLNGGYKILNSYHAHLRNAANNMQLMNLAIRETSTNVLRAAEDIDCTYSYDGCSFLNVFLSLVFQENGTLRPVPLNEMSEWQATLKQLQQLLWQNTDMLTTQNNISQNNLLLAQDSARKLLHEVAYVKKLCESLENENFSEYNESFQKLVQSLHAVHDASLTIKRADNAPQQQNMFLYQSIQYSASVLSSLVGAVELCLLTFTPLIDPVEKNRLKNMYVVEDINCLTTMTTVYDFMRIVMKYQHFGGEIYDAFEERLKLLQAKQQKFAQKLALRPSECLYSKLVDDIAHYLKTNCAPQALLGLIQSAQKSWTQLTIDFNTNSAAQILGNSTEVLNRLNLWIINSQRFLNHTLKAYMDHYQDFIQPLQYSIDHLRFGFEGLKVVLTQASSNISQLEGARVYTNLNANDRLSHALANIAEFPAAHQLMEGEAKTSTRALLKQRSFINSLIKQLPHSEHSYFGLLKAKLVELHNTIAISAHINEAIFSELDYIFNVSNQIWQAEEERRRALKAEEESLYVNKTKCIEEDEELLELQEIESHFPTNVEEDYGDFLIEATLEKVVKLDKKSNLKSQKTQVIRDGDYSFLATHFIELMENYTRVYYHKRTAAGAAQQLDFVEPFQARMQAFVPLYAHYKRGLNDWMTEAAYNSCIFALALQQQQLTSTDAAPLLARTTRSYNYYKDANIPEIIGCMDLLKDIEALADAQLALYPEHASLIDIKRVIERIRTLPATAPVVRFNTGFQLLRQKLAQWNEVAHKGNHMRQEEVAVAEYVQRWMKIELQCWRNCLNETKEKIESNAHKYWFFIYQLLQEYLRERELNSSYTDIRNAEKRFGDGEVLDESEVERKSKVNVNDIVHILRQFVEAANYGDFHVRLQLLQAFELYLHNVENLSVDSSGTVAEDCRALIAGLHNLQIYFAQFAQEIEETAHSMRTPIEKKLKELVKIESYNKDLSYFSMRNNVARVHRNLNKFLKEYQQQLQQKITPVFQPKDATVKDYNFENDKGRELRYDTRIKYYLVEVKNFVAAQKLADKYAVSEESAGNDLVTEEHSEQLLLNKVGRLFKTSRNVVKETVSNANFSKLIIALDSVLCVQLERCDELRALSVDRSKERPKQLLEAKQILQQKRKGLTDLFKTLAQLGLSFKAGLMELSLRTDFTEFTLPPFCIKTMLGARTDKRLHTNVLHLNENLDRYYAKCEFKLRLLQNIMLAPPSELGPPNIERIKGFAVDMFLLVQSQRRQLANTSKQIYNLDVLMQHIQEIYDVCCIGDSAKAVDGLAFSAARDNYLALRESISRMRYVMEQFLLLLACAPSTAAVEHSVLTKSENHLLQSSPFYTTITGNCHEVLKTAKFTLADMLSHDKEFPNIEKVAAYQATHEKLCHILQQLVNSLRTVSGEPLPVAKPIVELLAFVDSCNKRCYTPANDNALTDLENLDAVLEHILHDVLLSLQKLYKKYAQVTGEESGELSSPNRGRNELELQEKHLKEQLHAALESDWQALNITNIVEQLSNVLITLKHATPSQPKLACARKLTTLMPILEQYYLLADYYLFQQLGAHKVSAKMLSVMLTVFVEIGSKGFCVPPDLMQDEEGQAKDQKDGEGFGLEDGTGEKDASDKIESEDQLDDAKRPEDRKEEEGKQPEDCKQDKSIDVSEDFDANAQDLEKPEDDDSGESEADDELDKEMGETGAEADKLDEQIWGDDEEQKEEEDEENELEEDQGKGTKDEKDTHNDLDTKNDAANENDQENEGLDAANETTNEKRKQQEKDIDNMKEPEVDEDQANPYHNELEEPPEPEEMDLGDMNMDNDKEEGDDQRELEENPFDIDTMKENMEITEEQTKEDDTKEENGDDNENKADDSDTEDDDGNIELRKEEKGEEEKQEEDANEEENTEPETQTRGEKEPEQQEDEKQEENEKERAEKPEEYEQSKDKMSKEDNVQSVPETENDGTPDQVQNENDQDVKQDQKLDEQDTGEEKDGVGQAENDTNEGGHQGIAETKEKVAQDESAKEQKPQEKRKQGKTDEERTLGEAEKNKLKQLKTIDKIKEQQHQPKEDDLEEDKEADAEEFQHVKDPKNSDKTTLDNATEEQSKKIKHQEDEEKEEAANEDAENNEILDEEEETDKQDDNEQNLEEMSAEKFDQKSDKPSKTERNKEATEEDKLEMEVEGEDVPTMTVPRNDDTTAHCNKEILLEHLTRSEELSTAELLEMRRTYQEQLTANKTSLPVHEDYETWQTVSNRMAQNARELCEQLRLILEPTKCTRLKGDYRTGRRINMKKIIPYIASQFRKDKIWLRRTKAAQRDYKITIAIDDSKSMHHNNSKTLTLEAISLVSQALTLLESGRLSIVSFGESPQIILNHTEQFDGPKLVNALNFAQDKTKIAELLDFVRIANTEEAALGTDNGLFENLLLVLSDGRNIFSEGRVKVRNAIKLARLQRIFLVYIIIDNPENKDSILDIQTMEMLPDKRINIKSYLEDFPFPYYVIVRDLNQLPLVLSEAMRQWFELVNSEM</sequence>
<keyword evidence="8 9" id="KW-0539">Nucleus</keyword>
<dbReference type="PROSITE" id="PS50234">
    <property type="entry name" value="VWFA"/>
    <property type="match status" value="1"/>
</dbReference>
<evidence type="ECO:0000256" key="11">
    <source>
        <dbReference type="SAM" id="MobiDB-lite"/>
    </source>
</evidence>
<dbReference type="Pfam" id="PF07728">
    <property type="entry name" value="AAA_5"/>
    <property type="match status" value="6"/>
</dbReference>
<feature type="region of interest" description="Disordered" evidence="11">
    <location>
        <begin position="4731"/>
        <end position="5325"/>
    </location>
</feature>
<dbReference type="PANTHER" id="PTHR48103">
    <property type="entry name" value="MIDASIN-RELATED"/>
    <property type="match status" value="1"/>
</dbReference>
<dbReference type="GO" id="GO:0016887">
    <property type="term" value="F:ATP hydrolysis activity"/>
    <property type="evidence" value="ECO:0007669"/>
    <property type="project" value="InterPro"/>
</dbReference>
<feature type="compositionally biased region" description="Acidic residues" evidence="11">
    <location>
        <begin position="4845"/>
        <end position="4864"/>
    </location>
</feature>
<evidence type="ECO:0000256" key="4">
    <source>
        <dbReference type="ARBA" id="ARBA00017143"/>
    </source>
</evidence>
<feature type="compositionally biased region" description="Basic and acidic residues" evidence="11">
    <location>
        <begin position="4756"/>
        <end position="4798"/>
    </location>
</feature>
<keyword evidence="6 9" id="KW-0067">ATP-binding</keyword>
<dbReference type="InterPro" id="IPR012099">
    <property type="entry name" value="Midasin"/>
</dbReference>
<dbReference type="SMART" id="SM00382">
    <property type="entry name" value="AAA"/>
    <property type="match status" value="5"/>
</dbReference>
<feature type="compositionally biased region" description="Acidic residues" evidence="11">
    <location>
        <begin position="4954"/>
        <end position="4969"/>
    </location>
</feature>
<dbReference type="GO" id="GO:0005730">
    <property type="term" value="C:nucleolus"/>
    <property type="evidence" value="ECO:0007669"/>
    <property type="project" value="UniProtKB-SubCell"/>
</dbReference>
<feature type="compositionally biased region" description="Basic and acidic residues" evidence="11">
    <location>
        <begin position="4865"/>
        <end position="4886"/>
    </location>
</feature>
<feature type="region of interest" description="Disordered" evidence="11">
    <location>
        <begin position="344"/>
        <end position="370"/>
    </location>
</feature>
<feature type="compositionally biased region" description="Polar residues" evidence="11">
    <location>
        <begin position="353"/>
        <end position="364"/>
    </location>
</feature>
<feature type="compositionally biased region" description="Acidic residues" evidence="11">
    <location>
        <begin position="5244"/>
        <end position="5276"/>
    </location>
</feature>
<accession>A0A0K8V6V0</accession>
<dbReference type="InterPro" id="IPR011704">
    <property type="entry name" value="ATPase_dyneun-rel_AAA"/>
</dbReference>
<feature type="compositionally biased region" description="Acidic residues" evidence="11">
    <location>
        <begin position="5200"/>
        <end position="5211"/>
    </location>
</feature>
<evidence type="ECO:0000256" key="3">
    <source>
        <dbReference type="ARBA" id="ARBA00007188"/>
    </source>
</evidence>
<feature type="compositionally biased region" description="Basic and acidic residues" evidence="11">
    <location>
        <begin position="5212"/>
        <end position="5226"/>
    </location>
</feature>
<feature type="compositionally biased region" description="Acidic residues" evidence="11">
    <location>
        <begin position="5025"/>
        <end position="5038"/>
    </location>
</feature>
<evidence type="ECO:0000256" key="7">
    <source>
        <dbReference type="ARBA" id="ARBA00023186"/>
    </source>
</evidence>
<dbReference type="CDD" id="cd01460">
    <property type="entry name" value="vWA_midasin"/>
    <property type="match status" value="1"/>
</dbReference>
<dbReference type="Gene3D" id="3.40.50.300">
    <property type="entry name" value="P-loop containing nucleotide triphosphate hydrolases"/>
    <property type="match status" value="6"/>
</dbReference>
<feature type="compositionally biased region" description="Basic and acidic residues" evidence="11">
    <location>
        <begin position="5280"/>
        <end position="5300"/>
    </location>
</feature>
<dbReference type="InterPro" id="IPR036465">
    <property type="entry name" value="vWFA_dom_sf"/>
</dbReference>
<dbReference type="GO" id="GO:0005654">
    <property type="term" value="C:nucleoplasm"/>
    <property type="evidence" value="ECO:0007669"/>
    <property type="project" value="UniProtKB-SubCell"/>
</dbReference>
<dbReference type="Pfam" id="PF17865">
    <property type="entry name" value="AAA_lid_5"/>
    <property type="match status" value="1"/>
</dbReference>
<feature type="compositionally biased region" description="Basic and acidic residues" evidence="11">
    <location>
        <begin position="5041"/>
        <end position="5050"/>
    </location>
</feature>
<dbReference type="FunFam" id="3.40.50.300:FF:000582">
    <property type="entry name" value="Midasin"/>
    <property type="match status" value="1"/>
</dbReference>
<feature type="compositionally biased region" description="Basic and acidic residues" evidence="11">
    <location>
        <begin position="5142"/>
        <end position="5199"/>
    </location>
</feature>
<feature type="compositionally biased region" description="Basic and acidic residues" evidence="11">
    <location>
        <begin position="5059"/>
        <end position="5083"/>
    </location>
</feature>
<dbReference type="OrthoDB" id="422220at2759"/>
<gene>
    <name evidence="13" type="primary">MDN1_1</name>
    <name evidence="13" type="ORF">c0_g1_i2</name>
</gene>
<proteinExistence type="inferred from homology"/>
<dbReference type="SUPFAM" id="SSF53300">
    <property type="entry name" value="vWA-like"/>
    <property type="match status" value="1"/>
</dbReference>
<feature type="compositionally biased region" description="Basic and acidic residues" evidence="11">
    <location>
        <begin position="4829"/>
        <end position="4843"/>
    </location>
</feature>
<dbReference type="InterPro" id="IPR002035">
    <property type="entry name" value="VWF_A"/>
</dbReference>
<dbReference type="InterPro" id="IPR027417">
    <property type="entry name" value="P-loop_NTPase"/>
</dbReference>
<feature type="compositionally biased region" description="Acidic residues" evidence="11">
    <location>
        <begin position="4812"/>
        <end position="4828"/>
    </location>
</feature>
<feature type="compositionally biased region" description="Basic and acidic residues" evidence="11">
    <location>
        <begin position="5233"/>
        <end position="5243"/>
    </location>
</feature>
<dbReference type="FunFam" id="3.40.50.410:FF:000028">
    <property type="entry name" value="Midasin"/>
    <property type="match status" value="1"/>
</dbReference>
<protein>
    <recommendedName>
        <fullName evidence="4 9">Midasin</fullName>
    </recommendedName>
</protein>
<reference evidence="13" key="1">
    <citation type="submission" date="2015-06" db="EMBL/GenBank/DDBJ databases">
        <authorList>
            <person name="Hoefler B.C."/>
            <person name="Straight P.D."/>
        </authorList>
    </citation>
    <scope>NUCLEOTIDE SEQUENCE</scope>
</reference>